<protein>
    <submittedName>
        <fullName evidence="3">Uncharacterized protein</fullName>
    </submittedName>
</protein>
<organism evidence="3 4">
    <name type="scientific">Halocaridina rubra</name>
    <name type="common">Hawaiian red shrimp</name>
    <dbReference type="NCBI Taxonomy" id="373956"/>
    <lineage>
        <taxon>Eukaryota</taxon>
        <taxon>Metazoa</taxon>
        <taxon>Ecdysozoa</taxon>
        <taxon>Arthropoda</taxon>
        <taxon>Crustacea</taxon>
        <taxon>Multicrustacea</taxon>
        <taxon>Malacostraca</taxon>
        <taxon>Eumalacostraca</taxon>
        <taxon>Eucarida</taxon>
        <taxon>Decapoda</taxon>
        <taxon>Pleocyemata</taxon>
        <taxon>Caridea</taxon>
        <taxon>Atyoidea</taxon>
        <taxon>Atyidae</taxon>
        <taxon>Halocaridina</taxon>
    </lineage>
</organism>
<feature type="compositionally biased region" description="Polar residues" evidence="2">
    <location>
        <begin position="697"/>
        <end position="711"/>
    </location>
</feature>
<feature type="coiled-coil region" evidence="1">
    <location>
        <begin position="82"/>
        <end position="109"/>
    </location>
</feature>
<gene>
    <name evidence="3" type="ORF">SK128_018773</name>
</gene>
<comment type="caution">
    <text evidence="3">The sequence shown here is derived from an EMBL/GenBank/DDBJ whole genome shotgun (WGS) entry which is preliminary data.</text>
</comment>
<keyword evidence="4" id="KW-1185">Reference proteome</keyword>
<dbReference type="AlphaFoldDB" id="A0AAN9AFG1"/>
<name>A0AAN9AFG1_HALRR</name>
<evidence type="ECO:0000313" key="4">
    <source>
        <dbReference type="Proteomes" id="UP001381693"/>
    </source>
</evidence>
<reference evidence="3 4" key="1">
    <citation type="submission" date="2023-11" db="EMBL/GenBank/DDBJ databases">
        <title>Halocaridina rubra genome assembly.</title>
        <authorList>
            <person name="Smith C."/>
        </authorList>
    </citation>
    <scope>NUCLEOTIDE SEQUENCE [LARGE SCALE GENOMIC DNA]</scope>
    <source>
        <strain evidence="3">EP-1</strain>
        <tissue evidence="3">Whole</tissue>
    </source>
</reference>
<feature type="region of interest" description="Disordered" evidence="2">
    <location>
        <begin position="697"/>
        <end position="734"/>
    </location>
</feature>
<sequence length="762" mass="81318">MRVSRVVRSSAPHKKIFSRTNHTLSQMYKMPLVAKKTIESSPDTIMEDPVSTVLASAPENSVGGVITSVTTDSNVGEPLLRNVEMSEMKKEMQEQKLNLEADKSSATKTVSLDSLLELLRAVGTFGSIDDVVRMMKENSNAQVSSKDQSNLDLTNSLQEKKMNHIIPQSDMPLQKLQVPNALQTNTLLSREFSVGKITPVVTTNIGMWPLTLLPSVSTTQSLVSGPKVARVAPIAPTTVVSSPGPARTVRMCVTEAPNISLESPKKKSCGDFTEMDYELIERTTSDSVVSSIVAAPVVAQSSVLNYSTEAQEINGNVLGNNQNDDQNPAATVCVTEHAFIQPSGRETSGTVVTLPSSIGSSMNAPQQQQHLFQNITQSVLQTMNQASQQVNQPLNVNMNHSPEMNPPLTVSLGHTMQGSEPLNGSLNHTSQKVNQSLTASQGVNQAIAVPQGVNQSLTVSQGVNQAISASQSLNQPLTVSQGVNQAISVPQSMNQPLTVSQGVNQSISVPQSVNQPLNISLNHISHGVSQQTHNLVSQALPQPLPSQELNRPVTVSLDHSSSGVNQSMNVSINSPALAVSQPIAVSLNQNLQVGSHPMNVSCLTSASEVNVRQLDQQSISEHSSSHNLSVSPPASATVSDTMFTPSTNIGTCHMVVAPHSTISRSNCNQAPALTSQPCASSSAVTHSDPLLSQSMTSIQMDQSGPSSTQRTHSSEDRPRNEGMMTPASTNTQVSMQNEVTSAINLSETELLNYFDPNCFDNV</sequence>
<accession>A0AAN9AFG1</accession>
<evidence type="ECO:0000256" key="2">
    <source>
        <dbReference type="SAM" id="MobiDB-lite"/>
    </source>
</evidence>
<dbReference type="Proteomes" id="UP001381693">
    <property type="component" value="Unassembled WGS sequence"/>
</dbReference>
<keyword evidence="1" id="KW-0175">Coiled coil</keyword>
<evidence type="ECO:0000256" key="1">
    <source>
        <dbReference type="SAM" id="Coils"/>
    </source>
</evidence>
<evidence type="ECO:0000313" key="3">
    <source>
        <dbReference type="EMBL" id="KAK7083647.1"/>
    </source>
</evidence>
<feature type="compositionally biased region" description="Low complexity" evidence="2">
    <location>
        <begin position="618"/>
        <end position="633"/>
    </location>
</feature>
<proteinExistence type="predicted"/>
<dbReference type="EMBL" id="JAXCGZ010002711">
    <property type="protein sequence ID" value="KAK7083647.1"/>
    <property type="molecule type" value="Genomic_DNA"/>
</dbReference>
<feature type="region of interest" description="Disordered" evidence="2">
    <location>
        <begin position="614"/>
        <end position="633"/>
    </location>
</feature>